<reference evidence="5 6" key="1">
    <citation type="submission" date="2020-05" db="EMBL/GenBank/DDBJ databases">
        <title>Mucilaginibacter mali sp. nov.</title>
        <authorList>
            <person name="Kim H.S."/>
            <person name="Lee K.C."/>
            <person name="Suh M.K."/>
            <person name="Kim J.-S."/>
            <person name="Han K.-I."/>
            <person name="Eom M.K."/>
            <person name="Shin Y.K."/>
            <person name="Lee J.-S."/>
        </authorList>
    </citation>
    <scope>NUCLEOTIDE SEQUENCE [LARGE SCALE GENOMIC DNA]</scope>
    <source>
        <strain evidence="5 6">G2-14</strain>
    </source>
</reference>
<dbReference type="InterPro" id="IPR025110">
    <property type="entry name" value="AMP-bd_C"/>
</dbReference>
<dbReference type="InterPro" id="IPR036736">
    <property type="entry name" value="ACP-like_sf"/>
</dbReference>
<dbReference type="SUPFAM" id="SSF47336">
    <property type="entry name" value="ACP-like"/>
    <property type="match status" value="1"/>
</dbReference>
<evidence type="ECO:0000259" key="4">
    <source>
        <dbReference type="PROSITE" id="PS50075"/>
    </source>
</evidence>
<dbReference type="Gene3D" id="1.10.1200.10">
    <property type="entry name" value="ACP-like"/>
    <property type="match status" value="1"/>
</dbReference>
<dbReference type="GO" id="GO:0044550">
    <property type="term" value="P:secondary metabolite biosynthetic process"/>
    <property type="evidence" value="ECO:0007669"/>
    <property type="project" value="TreeGrafter"/>
</dbReference>
<dbReference type="Gene3D" id="2.30.38.10">
    <property type="entry name" value="Luciferase, Domain 3"/>
    <property type="match status" value="1"/>
</dbReference>
<dbReference type="GO" id="GO:0005737">
    <property type="term" value="C:cytoplasm"/>
    <property type="evidence" value="ECO:0007669"/>
    <property type="project" value="TreeGrafter"/>
</dbReference>
<evidence type="ECO:0000256" key="3">
    <source>
        <dbReference type="ARBA" id="ARBA00022553"/>
    </source>
</evidence>
<keyword evidence="3" id="KW-0597">Phosphoprotein</keyword>
<dbReference type="InterPro" id="IPR020845">
    <property type="entry name" value="AMP-binding_CS"/>
</dbReference>
<dbReference type="Gene3D" id="3.30.300.30">
    <property type="match status" value="1"/>
</dbReference>
<keyword evidence="2" id="KW-0596">Phosphopantetheine</keyword>
<dbReference type="InterPro" id="IPR020806">
    <property type="entry name" value="PKS_PP-bd"/>
</dbReference>
<dbReference type="PROSITE" id="PS00455">
    <property type="entry name" value="AMP_BINDING"/>
    <property type="match status" value="1"/>
</dbReference>
<dbReference type="KEGG" id="mmab:HQ865_00540"/>
<dbReference type="InterPro" id="IPR001031">
    <property type="entry name" value="Thioesterase"/>
</dbReference>
<accession>A0A7D4Q066</accession>
<dbReference type="PANTHER" id="PTHR45527:SF1">
    <property type="entry name" value="FATTY ACID SYNTHASE"/>
    <property type="match status" value="1"/>
</dbReference>
<dbReference type="FunFam" id="1.10.1200.10:FF:000005">
    <property type="entry name" value="Nonribosomal peptide synthetase 1"/>
    <property type="match status" value="1"/>
</dbReference>
<dbReference type="InterPro" id="IPR010071">
    <property type="entry name" value="AA_adenyl_dom"/>
</dbReference>
<gene>
    <name evidence="5" type="ORF">HQ865_00540</name>
</gene>
<evidence type="ECO:0000256" key="1">
    <source>
        <dbReference type="ARBA" id="ARBA00001957"/>
    </source>
</evidence>
<dbReference type="Proteomes" id="UP000505355">
    <property type="component" value="Chromosome"/>
</dbReference>
<dbReference type="InterPro" id="IPR045851">
    <property type="entry name" value="AMP-bd_C_sf"/>
</dbReference>
<keyword evidence="6" id="KW-1185">Reference proteome</keyword>
<name>A0A7D4Q066_9SPHI</name>
<dbReference type="SUPFAM" id="SSF53474">
    <property type="entry name" value="alpha/beta-Hydrolases"/>
    <property type="match status" value="1"/>
</dbReference>
<dbReference type="Gene3D" id="3.40.50.1820">
    <property type="entry name" value="alpha/beta hydrolase"/>
    <property type="match status" value="1"/>
</dbReference>
<comment type="cofactor">
    <cofactor evidence="1">
        <name>pantetheine 4'-phosphate</name>
        <dbReference type="ChEBI" id="CHEBI:47942"/>
    </cofactor>
</comment>
<dbReference type="Pfam" id="PF13193">
    <property type="entry name" value="AMP-binding_C"/>
    <property type="match status" value="1"/>
</dbReference>
<feature type="domain" description="Carrier" evidence="4">
    <location>
        <begin position="529"/>
        <end position="604"/>
    </location>
</feature>
<organism evidence="5 6">
    <name type="scientific">Mucilaginibacter mali</name>
    <dbReference type="NCBI Taxonomy" id="2740462"/>
    <lineage>
        <taxon>Bacteria</taxon>
        <taxon>Pseudomonadati</taxon>
        <taxon>Bacteroidota</taxon>
        <taxon>Sphingobacteriia</taxon>
        <taxon>Sphingobacteriales</taxon>
        <taxon>Sphingobacteriaceae</taxon>
        <taxon>Mucilaginibacter</taxon>
    </lineage>
</organism>
<evidence type="ECO:0000313" key="5">
    <source>
        <dbReference type="EMBL" id="QKJ28307.1"/>
    </source>
</evidence>
<dbReference type="InterPro" id="IPR000873">
    <property type="entry name" value="AMP-dep_synth/lig_dom"/>
</dbReference>
<dbReference type="InterPro" id="IPR009081">
    <property type="entry name" value="PP-bd_ACP"/>
</dbReference>
<dbReference type="Pfam" id="PF00550">
    <property type="entry name" value="PP-binding"/>
    <property type="match status" value="1"/>
</dbReference>
<dbReference type="Pfam" id="PF00501">
    <property type="entry name" value="AMP-binding"/>
    <property type="match status" value="1"/>
</dbReference>
<sequence length="882" mass="99901">MADQEHNDLLNVGIGPVVEYPKDTPVYTYIAEKAKQYPDKIALKFQDHQYSYRTLDEASNRIARALIAEGIKTGDIIGIAMDRSADMIIALLGIVKSGAAYIPLDPDYPTDRVEFMLEDGAAKILFTQRKYQGHYKTTSKEVYIEDLQAKLSDFEPTQPQNEVTGESLIYILYTSGSTGKPKGVQIRHRNLLNLELGMAHLKMTSDDVLLGITTISFDIFGLEMYLPLMHGATLIITDTVTAKDGRALLEILKTQDVTFFQATPYTWRMLVESGWKDPLPIKGITGGEPLTKDLASKIIPLCKELWNQYGPTETTIYSTIKHVTSIDDITIGKPLLNTQVYIVDEHLNNLTDGSEGEILIGGEGVAIGYLNRPELNAEKFIDDKFTGIPGAKVYRTGDLGRFDAKGDIFCLGRTDHQVKIRGYRIEVEEIEFILSKQANIKQVVVMPRSDMGPDMRLVAYIVLADVNEDSVQHLDAWKQSLIDELPEYMVPDDFAVIDTIPITPNGKVDRKAMPNPIPFIVRHRNTYVAPRTEVEKMVADIWSEYMNIEQVGIFDNFFELGGRSLVAVKIMARIEQETGKRLPLATLFEHSTVEKLSLRLQMDSKSITWDSLVPIKPQGNKMPIYIVHGAGLNVLLFNALAMNLDDDQPVYGLQAKSLNGIDKPLDDMGEIAASYIAEIIAKNPDGPYALAGYSLGGIIAYEMARQMKNEGRDVRMVAMFDTYITQTQKHDSWIKKTFDNTRFFIMQVLYSFVLLAEDPKRAIEYKWLQIKRRIIRLYWRITHGKEQKQEGFFGYSNQIDEENQRAMDNYFVEPVDIAIDLFRAKKRTFYMDDFKTMGWKPFAKRGVLVHDIPGEHNTIFAPPNDKEFAVVLQECLDRAVKN</sequence>
<evidence type="ECO:0000313" key="6">
    <source>
        <dbReference type="Proteomes" id="UP000505355"/>
    </source>
</evidence>
<dbReference type="PANTHER" id="PTHR45527">
    <property type="entry name" value="NONRIBOSOMAL PEPTIDE SYNTHETASE"/>
    <property type="match status" value="1"/>
</dbReference>
<dbReference type="NCBIfam" id="TIGR01733">
    <property type="entry name" value="AA-adenyl-dom"/>
    <property type="match status" value="1"/>
</dbReference>
<dbReference type="EMBL" id="CP054139">
    <property type="protein sequence ID" value="QKJ28307.1"/>
    <property type="molecule type" value="Genomic_DNA"/>
</dbReference>
<proteinExistence type="predicted"/>
<dbReference type="Pfam" id="PF00975">
    <property type="entry name" value="Thioesterase"/>
    <property type="match status" value="1"/>
</dbReference>
<dbReference type="GO" id="GO:0031177">
    <property type="term" value="F:phosphopantetheine binding"/>
    <property type="evidence" value="ECO:0007669"/>
    <property type="project" value="InterPro"/>
</dbReference>
<evidence type="ECO:0000256" key="2">
    <source>
        <dbReference type="ARBA" id="ARBA00022450"/>
    </source>
</evidence>
<dbReference type="InterPro" id="IPR029058">
    <property type="entry name" value="AB_hydrolase_fold"/>
</dbReference>
<protein>
    <submittedName>
        <fullName evidence="5">Amino acid adenylation domain-containing protein</fullName>
    </submittedName>
</protein>
<dbReference type="RefSeq" id="WP_173413009.1">
    <property type="nucleotide sequence ID" value="NZ_CP054139.1"/>
</dbReference>
<dbReference type="Gene3D" id="3.40.50.980">
    <property type="match status" value="2"/>
</dbReference>
<dbReference type="CDD" id="cd05930">
    <property type="entry name" value="A_NRPS"/>
    <property type="match status" value="1"/>
</dbReference>
<dbReference type="GO" id="GO:0043041">
    <property type="term" value="P:amino acid activation for nonribosomal peptide biosynthetic process"/>
    <property type="evidence" value="ECO:0007669"/>
    <property type="project" value="TreeGrafter"/>
</dbReference>
<dbReference type="PROSITE" id="PS50075">
    <property type="entry name" value="CARRIER"/>
    <property type="match status" value="1"/>
</dbReference>
<dbReference type="SUPFAM" id="SSF56801">
    <property type="entry name" value="Acetyl-CoA synthetase-like"/>
    <property type="match status" value="1"/>
</dbReference>
<dbReference type="FunFam" id="3.40.50.980:FF:000001">
    <property type="entry name" value="Non-ribosomal peptide synthetase"/>
    <property type="match status" value="1"/>
</dbReference>
<dbReference type="SMART" id="SM00823">
    <property type="entry name" value="PKS_PP"/>
    <property type="match status" value="1"/>
</dbReference>
<dbReference type="AlphaFoldDB" id="A0A7D4Q066"/>